<dbReference type="Pfam" id="PF11222">
    <property type="entry name" value="DUF3017"/>
    <property type="match status" value="1"/>
</dbReference>
<feature type="region of interest" description="Disordered" evidence="1">
    <location>
        <begin position="1"/>
        <end position="33"/>
    </location>
</feature>
<dbReference type="OrthoDB" id="3790201at2"/>
<reference evidence="3 4" key="1">
    <citation type="submission" date="2019-06" db="EMBL/GenBank/DDBJ databases">
        <title>Aeromicrobium sp. nov., isolated from a maize field.</title>
        <authorList>
            <person name="Lin S.-Y."/>
            <person name="Tsai C.-F."/>
            <person name="Young C.-C."/>
        </authorList>
    </citation>
    <scope>NUCLEOTIDE SEQUENCE [LARGE SCALE GENOMIC DNA]</scope>
    <source>
        <strain evidence="3 4">CC-CFT486</strain>
    </source>
</reference>
<dbReference type="InterPro" id="IPR021385">
    <property type="entry name" value="DUF3017"/>
</dbReference>
<sequence length="121" mass="12955">MGRAEPRRRRPDDPGDAAQQRRRRGRGQAVRLPRSRGSQIYLLLLVGVFVGLVLVIAGPWRAGLLTVGSTFVVGAIARLVVPANHVGMLRVRSKAFDIFWTGTLGVSLVLLAVVVPPGPAG</sequence>
<dbReference type="EMBL" id="VDUX01000008">
    <property type="protein sequence ID" value="TXL57371.1"/>
    <property type="molecule type" value="Genomic_DNA"/>
</dbReference>
<keyword evidence="2" id="KW-1133">Transmembrane helix</keyword>
<proteinExistence type="predicted"/>
<keyword evidence="4" id="KW-1185">Reference proteome</keyword>
<name>A0A5C8NED3_9ACTN</name>
<dbReference type="AlphaFoldDB" id="A0A5C8NED3"/>
<comment type="caution">
    <text evidence="3">The sequence shown here is derived from an EMBL/GenBank/DDBJ whole genome shotgun (WGS) entry which is preliminary data.</text>
</comment>
<gene>
    <name evidence="3" type="ORF">FHP06_14610</name>
</gene>
<dbReference type="Proteomes" id="UP000321571">
    <property type="component" value="Unassembled WGS sequence"/>
</dbReference>
<accession>A0A5C8NED3</accession>
<feature type="transmembrane region" description="Helical" evidence="2">
    <location>
        <begin position="40"/>
        <end position="58"/>
    </location>
</feature>
<organism evidence="3 4">
    <name type="scientific">Aeromicrobium terrae</name>
    <dbReference type="NCBI Taxonomy" id="2498846"/>
    <lineage>
        <taxon>Bacteria</taxon>
        <taxon>Bacillati</taxon>
        <taxon>Actinomycetota</taxon>
        <taxon>Actinomycetes</taxon>
        <taxon>Propionibacteriales</taxon>
        <taxon>Nocardioidaceae</taxon>
        <taxon>Aeromicrobium</taxon>
    </lineage>
</organism>
<feature type="transmembrane region" description="Helical" evidence="2">
    <location>
        <begin position="95"/>
        <end position="115"/>
    </location>
</feature>
<keyword evidence="2" id="KW-0472">Membrane</keyword>
<protein>
    <submittedName>
        <fullName evidence="3">DUF3017 domain-containing protein</fullName>
    </submittedName>
</protein>
<keyword evidence="2" id="KW-0812">Transmembrane</keyword>
<feature type="transmembrane region" description="Helical" evidence="2">
    <location>
        <begin position="64"/>
        <end position="83"/>
    </location>
</feature>
<evidence type="ECO:0000313" key="4">
    <source>
        <dbReference type="Proteomes" id="UP000321571"/>
    </source>
</evidence>
<evidence type="ECO:0000256" key="1">
    <source>
        <dbReference type="SAM" id="MobiDB-lite"/>
    </source>
</evidence>
<evidence type="ECO:0000256" key="2">
    <source>
        <dbReference type="SAM" id="Phobius"/>
    </source>
</evidence>
<evidence type="ECO:0000313" key="3">
    <source>
        <dbReference type="EMBL" id="TXL57371.1"/>
    </source>
</evidence>